<comment type="subcellular location">
    <subcellularLocation>
        <location evidence="1">Endomembrane system</location>
    </subcellularLocation>
</comment>
<keyword evidence="3" id="KW-0472">Membrane</keyword>
<protein>
    <submittedName>
        <fullName evidence="7">Microtubule associated protein 1 light chain 3 alpha</fullName>
    </submittedName>
</protein>
<dbReference type="GO" id="GO:0097352">
    <property type="term" value="P:autophagosome maturation"/>
    <property type="evidence" value="ECO:0007669"/>
    <property type="project" value="Ensembl"/>
</dbReference>
<dbReference type="GO" id="GO:0005829">
    <property type="term" value="C:cytosol"/>
    <property type="evidence" value="ECO:0007669"/>
    <property type="project" value="Ensembl"/>
</dbReference>
<dbReference type="GO" id="GO:0000422">
    <property type="term" value="P:autophagy of mitochondrion"/>
    <property type="evidence" value="ECO:0007669"/>
    <property type="project" value="Ensembl"/>
</dbReference>
<dbReference type="InterPro" id="IPR029071">
    <property type="entry name" value="Ubiquitin-like_domsf"/>
</dbReference>
<evidence type="ECO:0000256" key="3">
    <source>
        <dbReference type="ARBA" id="ARBA00023136"/>
    </source>
</evidence>
<dbReference type="GO" id="GO:0000421">
    <property type="term" value="C:autophagosome membrane"/>
    <property type="evidence" value="ECO:0007669"/>
    <property type="project" value="Ensembl"/>
</dbReference>
<dbReference type="PANTHER" id="PTHR10969">
    <property type="entry name" value="MICROTUBULE-ASSOCIATED PROTEINS 1A/1B LIGHT CHAIN 3-RELATED"/>
    <property type="match status" value="1"/>
</dbReference>
<comment type="similarity">
    <text evidence="2 5">Belongs to the ATG8 family.</text>
</comment>
<dbReference type="GO" id="GO:0012505">
    <property type="term" value="C:endomembrane system"/>
    <property type="evidence" value="ECO:0007669"/>
    <property type="project" value="UniProtKB-SubCell"/>
</dbReference>
<evidence type="ECO:0000256" key="5">
    <source>
        <dbReference type="RuleBase" id="RU004384"/>
    </source>
</evidence>
<evidence type="ECO:0000256" key="4">
    <source>
        <dbReference type="ARBA" id="ARBA00023288"/>
    </source>
</evidence>
<evidence type="ECO:0000256" key="6">
    <source>
        <dbReference type="SAM" id="MobiDB-lite"/>
    </source>
</evidence>
<dbReference type="GO" id="GO:0044754">
    <property type="term" value="C:autolysosome"/>
    <property type="evidence" value="ECO:0007669"/>
    <property type="project" value="Ensembl"/>
</dbReference>
<keyword evidence="5" id="KW-0072">Autophagy</keyword>
<gene>
    <name evidence="7" type="primary">MAP1LC3A</name>
</gene>
<accession>A0A8C0A7X2</accession>
<dbReference type="GO" id="GO:0000045">
    <property type="term" value="P:autophagosome assembly"/>
    <property type="evidence" value="ECO:0007669"/>
    <property type="project" value="Ensembl"/>
</dbReference>
<sequence length="130" mass="14179">MPSDRPFKQRRSFADRCKEVQQIREQHPSKIPVIIERYKGEKQLPVLDKTKFLVPDHVNMSELVKIIRCAGSSCQRGDLGSAGIRQGAGSFGEGRGGGGVWDRELGPCSGEVGKGQGQGWGQCPVRGNCL</sequence>
<dbReference type="Proteomes" id="UP000694520">
    <property type="component" value="Chromosome 12"/>
</dbReference>
<dbReference type="GO" id="GO:0005543">
    <property type="term" value="F:phospholipid binding"/>
    <property type="evidence" value="ECO:0007669"/>
    <property type="project" value="Ensembl"/>
</dbReference>
<proteinExistence type="inferred from homology"/>
<dbReference type="AlphaFoldDB" id="A0A8C0A7X2"/>
<reference evidence="7" key="1">
    <citation type="submission" date="2019-05" db="EMBL/GenBank/DDBJ databases">
        <authorList>
            <person name="Zhang S."/>
            <person name="Liu J."/>
        </authorList>
    </citation>
    <scope>NUCLEOTIDE SEQUENCE [LARGE SCALE GENOMIC DNA]</scope>
</reference>
<evidence type="ECO:0000256" key="2">
    <source>
        <dbReference type="ARBA" id="ARBA00007293"/>
    </source>
</evidence>
<dbReference type="GO" id="GO:0031625">
    <property type="term" value="F:ubiquitin protein ligase binding"/>
    <property type="evidence" value="ECO:0007669"/>
    <property type="project" value="Ensembl"/>
</dbReference>
<dbReference type="GO" id="GO:0009267">
    <property type="term" value="P:cellular response to starvation"/>
    <property type="evidence" value="ECO:0007669"/>
    <property type="project" value="Ensembl"/>
</dbReference>
<dbReference type="Ensembl" id="ENSBGRT00000014283.1">
    <property type="protein sequence ID" value="ENSBGRP00000012390.1"/>
    <property type="gene ID" value="ENSBGRG00000007760.1"/>
</dbReference>
<reference evidence="7" key="2">
    <citation type="submission" date="2025-08" db="UniProtKB">
        <authorList>
            <consortium name="Ensembl"/>
        </authorList>
    </citation>
    <scope>IDENTIFICATION</scope>
</reference>
<feature type="compositionally biased region" description="Basic and acidic residues" evidence="6">
    <location>
        <begin position="12"/>
        <end position="21"/>
    </location>
</feature>
<feature type="region of interest" description="Disordered" evidence="6">
    <location>
        <begin position="1"/>
        <end position="21"/>
    </location>
</feature>
<evidence type="ECO:0000313" key="8">
    <source>
        <dbReference type="Proteomes" id="UP000694520"/>
    </source>
</evidence>
<name>A0A8C0A7X2_BOSMU</name>
<reference evidence="7" key="3">
    <citation type="submission" date="2025-09" db="UniProtKB">
        <authorList>
            <consortium name="Ensembl"/>
        </authorList>
    </citation>
    <scope>IDENTIFICATION</scope>
</reference>
<dbReference type="SUPFAM" id="SSF54236">
    <property type="entry name" value="Ubiquitin-like"/>
    <property type="match status" value="1"/>
</dbReference>
<keyword evidence="8" id="KW-1185">Reference proteome</keyword>
<keyword evidence="4" id="KW-0449">Lipoprotein</keyword>
<organism evidence="7 8">
    <name type="scientific">Bos mutus grunniens</name>
    <name type="common">Wild yak</name>
    <name type="synonym">Bos grunniens</name>
    <dbReference type="NCBI Taxonomy" id="30521"/>
    <lineage>
        <taxon>Eukaryota</taxon>
        <taxon>Metazoa</taxon>
        <taxon>Chordata</taxon>
        <taxon>Craniata</taxon>
        <taxon>Vertebrata</taxon>
        <taxon>Euteleostomi</taxon>
        <taxon>Mammalia</taxon>
        <taxon>Eutheria</taxon>
        <taxon>Laurasiatheria</taxon>
        <taxon>Artiodactyla</taxon>
        <taxon>Ruminantia</taxon>
        <taxon>Pecora</taxon>
        <taxon>Bovidae</taxon>
        <taxon>Bovinae</taxon>
        <taxon>Bos</taxon>
    </lineage>
</organism>
<dbReference type="InterPro" id="IPR004241">
    <property type="entry name" value="Atg8-like"/>
</dbReference>
<dbReference type="Gene3D" id="3.10.20.90">
    <property type="entry name" value="Phosphatidylinositol 3-kinase Catalytic Subunit, Chain A, domain 1"/>
    <property type="match status" value="1"/>
</dbReference>
<dbReference type="GeneTree" id="ENSGT00940000158853"/>
<evidence type="ECO:0000313" key="7">
    <source>
        <dbReference type="Ensembl" id="ENSBGRP00000012390.1"/>
    </source>
</evidence>
<evidence type="ECO:0000256" key="1">
    <source>
        <dbReference type="ARBA" id="ARBA00004308"/>
    </source>
</evidence>
<dbReference type="Pfam" id="PF02991">
    <property type="entry name" value="ATG8"/>
    <property type="match status" value="1"/>
</dbReference>